<evidence type="ECO:0000256" key="3">
    <source>
        <dbReference type="ARBA" id="ARBA00022692"/>
    </source>
</evidence>
<keyword evidence="2" id="KW-1003">Cell membrane</keyword>
<proteinExistence type="predicted"/>
<evidence type="ECO:0000256" key="4">
    <source>
        <dbReference type="ARBA" id="ARBA00022989"/>
    </source>
</evidence>
<evidence type="ECO:0000256" key="6">
    <source>
        <dbReference type="SAM" id="Phobius"/>
    </source>
</evidence>
<keyword evidence="3 6" id="KW-0812">Transmembrane</keyword>
<evidence type="ECO:0000259" key="7">
    <source>
        <dbReference type="Pfam" id="PF00482"/>
    </source>
</evidence>
<feature type="domain" description="Type II secretion system protein GspF" evidence="7">
    <location>
        <begin position="75"/>
        <end position="205"/>
    </location>
</feature>
<organism evidence="8">
    <name type="scientific">Blautia hansenii</name>
    <name type="common">Ruminococcus hansenii</name>
    <dbReference type="NCBI Taxonomy" id="1322"/>
    <lineage>
        <taxon>Bacteria</taxon>
        <taxon>Bacillati</taxon>
        <taxon>Bacillota</taxon>
        <taxon>Clostridia</taxon>
        <taxon>Lachnospirales</taxon>
        <taxon>Lachnospiraceae</taxon>
        <taxon>Blautia</taxon>
    </lineage>
</organism>
<evidence type="ECO:0000256" key="2">
    <source>
        <dbReference type="ARBA" id="ARBA00022475"/>
    </source>
</evidence>
<sequence>MNKIDYDVYHLSIQQWGLYLMEAVCACMGINYLFYKSTAVFFFMLPLPFWYIHQRKKQQIRLRKKRLNYQFKDALNAMQVGISAGYSLDNTIREARKDLERLYGEKAEMAREFAYIERQLGHSIPLEELLYDLGIRSRVEDILNFTDVLIQAKKMGGNMRGILNRCISSIEERIQVKKEIDAVLASRKMEQKIMSFIPLGIILYMQITSPEFLSVLYGNPVGICVMTACLLLYTAAFQWGVRLTQIDV</sequence>
<name>A0A6N2TID1_BLAHA</name>
<feature type="transmembrane region" description="Helical" evidence="6">
    <location>
        <begin position="32"/>
        <end position="52"/>
    </location>
</feature>
<feature type="transmembrane region" description="Helical" evidence="6">
    <location>
        <begin position="215"/>
        <end position="236"/>
    </location>
</feature>
<protein>
    <submittedName>
        <fullName evidence="8">Bacterial type II secretion system protein F domain protein</fullName>
    </submittedName>
</protein>
<dbReference type="RefSeq" id="WP_117468033.1">
    <property type="nucleotide sequence ID" value="NZ_CACRSY010000010.1"/>
</dbReference>
<dbReference type="GO" id="GO:0005886">
    <property type="term" value="C:plasma membrane"/>
    <property type="evidence" value="ECO:0007669"/>
    <property type="project" value="UniProtKB-SubCell"/>
</dbReference>
<dbReference type="Pfam" id="PF00482">
    <property type="entry name" value="T2SSF"/>
    <property type="match status" value="1"/>
</dbReference>
<keyword evidence="5 6" id="KW-0472">Membrane</keyword>
<keyword evidence="4 6" id="KW-1133">Transmembrane helix</keyword>
<dbReference type="PANTHER" id="PTHR35007">
    <property type="entry name" value="INTEGRAL MEMBRANE PROTEIN-RELATED"/>
    <property type="match status" value="1"/>
</dbReference>
<accession>A0A6N2TID1</accession>
<dbReference type="EMBL" id="CACRSY010000010">
    <property type="protein sequence ID" value="VYT04442.1"/>
    <property type="molecule type" value="Genomic_DNA"/>
</dbReference>
<feature type="transmembrane region" description="Helical" evidence="6">
    <location>
        <begin position="193"/>
        <end position="209"/>
    </location>
</feature>
<evidence type="ECO:0000256" key="5">
    <source>
        <dbReference type="ARBA" id="ARBA00023136"/>
    </source>
</evidence>
<evidence type="ECO:0000313" key="8">
    <source>
        <dbReference type="EMBL" id="VYT04442.1"/>
    </source>
</evidence>
<comment type="subcellular location">
    <subcellularLocation>
        <location evidence="1">Cell membrane</location>
        <topology evidence="1">Multi-pass membrane protein</topology>
    </subcellularLocation>
</comment>
<dbReference type="PANTHER" id="PTHR35007:SF1">
    <property type="entry name" value="PILUS ASSEMBLY PROTEIN"/>
    <property type="match status" value="1"/>
</dbReference>
<dbReference type="AlphaFoldDB" id="A0A6N2TID1"/>
<evidence type="ECO:0000256" key="1">
    <source>
        <dbReference type="ARBA" id="ARBA00004651"/>
    </source>
</evidence>
<reference evidence="8" key="1">
    <citation type="submission" date="2019-11" db="EMBL/GenBank/DDBJ databases">
        <authorList>
            <person name="Feng L."/>
        </authorList>
    </citation>
    <scope>NUCLEOTIDE SEQUENCE</scope>
    <source>
        <strain evidence="8">BhanseniiLFYP23</strain>
    </source>
</reference>
<dbReference type="InterPro" id="IPR018076">
    <property type="entry name" value="T2SS_GspF_dom"/>
</dbReference>
<gene>
    <name evidence="8" type="ORF">BHLFYP23_02585</name>
</gene>